<dbReference type="Pfam" id="PF05635">
    <property type="entry name" value="23S_rRNA_IVP"/>
    <property type="match status" value="1"/>
</dbReference>
<evidence type="ECO:0008006" key="3">
    <source>
        <dbReference type="Google" id="ProtNLM"/>
    </source>
</evidence>
<name>A0A0G0IM20_9BACT</name>
<dbReference type="NCBIfam" id="TIGR02436">
    <property type="entry name" value="four helix bundle protein"/>
    <property type="match status" value="1"/>
</dbReference>
<dbReference type="Gene3D" id="1.20.1440.60">
    <property type="entry name" value="23S rRNA-intervening sequence"/>
    <property type="match status" value="1"/>
</dbReference>
<protein>
    <recommendedName>
        <fullName evidence="3">Rossmann fold nucleotide-binding protein</fullName>
    </recommendedName>
</protein>
<dbReference type="Gene3D" id="3.40.50.450">
    <property type="match status" value="1"/>
</dbReference>
<dbReference type="GO" id="GO:0005829">
    <property type="term" value="C:cytosol"/>
    <property type="evidence" value="ECO:0007669"/>
    <property type="project" value="TreeGrafter"/>
</dbReference>
<dbReference type="Pfam" id="PF18306">
    <property type="entry name" value="LDcluster4"/>
    <property type="match status" value="1"/>
</dbReference>
<dbReference type="InterPro" id="IPR052341">
    <property type="entry name" value="LOG_family_nucleotidases"/>
</dbReference>
<gene>
    <name evidence="1" type="ORF">US75_C0015G0008</name>
</gene>
<sequence>MDDHLPRPLIKNIAFFGDADVPEVSGIYKDAFEIAEIVAKAGYTIVNGGGPGVMDAATKGAEKVGGETLTVTFYPKNATGFEGRYVGNIPDVEIKTTNYIERMYKLIEHADLYIIFSGGTGTISELGTAWVLAKLYYGHHKPFILFGSFWKNIIQCFKENLSISHEEMDVFEIVEKREDILPTIERFEQKLMKIDHSHCKVCSESEARIMDSFKKYDLEDRTLRFAKDIRLFVKQLLKTTSNIEDLKQLSRSSGSMAANYIEANESISKKDFIHRIKICRKESKETILWLKLVDVNNSFLLEGKRTELINEATELMKIFSSIMRKSFPND</sequence>
<dbReference type="EMBL" id="LBUE01000015">
    <property type="protein sequence ID" value="KKQ55712.1"/>
    <property type="molecule type" value="Genomic_DNA"/>
</dbReference>
<dbReference type="STRING" id="1618583.US75_C0015G0008"/>
<organism evidence="1 2">
    <name type="scientific">Candidatus Woesebacteria bacterium GW2011_GWC1_38_13</name>
    <dbReference type="NCBI Taxonomy" id="1618583"/>
    <lineage>
        <taxon>Bacteria</taxon>
        <taxon>Candidatus Woeseibacteriota</taxon>
    </lineage>
</organism>
<comment type="caution">
    <text evidence="1">The sequence shown here is derived from an EMBL/GenBank/DDBJ whole genome shotgun (WGS) entry which is preliminary data.</text>
</comment>
<dbReference type="PANTHER" id="PTHR43393:SF3">
    <property type="entry name" value="LYSINE DECARBOXYLASE-LIKE PROTEIN"/>
    <property type="match status" value="1"/>
</dbReference>
<proteinExistence type="predicted"/>
<dbReference type="SUPFAM" id="SSF102405">
    <property type="entry name" value="MCP/YpsA-like"/>
    <property type="match status" value="1"/>
</dbReference>
<dbReference type="AlphaFoldDB" id="A0A0G0IM20"/>
<dbReference type="InterPro" id="IPR036583">
    <property type="entry name" value="23S_rRNA_IVS_sf"/>
</dbReference>
<dbReference type="Proteomes" id="UP000034096">
    <property type="component" value="Unassembled WGS sequence"/>
</dbReference>
<dbReference type="InterPro" id="IPR041164">
    <property type="entry name" value="LDcluster4"/>
</dbReference>
<dbReference type="SUPFAM" id="SSF158446">
    <property type="entry name" value="IVS-encoded protein-like"/>
    <property type="match status" value="1"/>
</dbReference>
<dbReference type="InterPro" id="IPR012657">
    <property type="entry name" value="23S_rRNA-intervening_sequence"/>
</dbReference>
<reference evidence="1 2" key="1">
    <citation type="journal article" date="2015" name="Nature">
        <title>rRNA introns, odd ribosomes, and small enigmatic genomes across a large radiation of phyla.</title>
        <authorList>
            <person name="Brown C.T."/>
            <person name="Hug L.A."/>
            <person name="Thomas B.C."/>
            <person name="Sharon I."/>
            <person name="Castelle C.J."/>
            <person name="Singh A."/>
            <person name="Wilkins M.J."/>
            <person name="Williams K.H."/>
            <person name="Banfield J.F."/>
        </authorList>
    </citation>
    <scope>NUCLEOTIDE SEQUENCE [LARGE SCALE GENOMIC DNA]</scope>
</reference>
<accession>A0A0G0IM20</accession>
<evidence type="ECO:0000313" key="1">
    <source>
        <dbReference type="EMBL" id="KKQ55712.1"/>
    </source>
</evidence>
<evidence type="ECO:0000313" key="2">
    <source>
        <dbReference type="Proteomes" id="UP000034096"/>
    </source>
</evidence>
<dbReference type="PANTHER" id="PTHR43393">
    <property type="entry name" value="CYTOKININ RIBOSIDE 5'-MONOPHOSPHATE PHOSPHORIBOHYDROLASE"/>
    <property type="match status" value="1"/>
</dbReference>